<feature type="region of interest" description="Disordered" evidence="1">
    <location>
        <begin position="539"/>
        <end position="669"/>
    </location>
</feature>
<keyword evidence="5" id="KW-1185">Reference proteome</keyword>
<feature type="compositionally biased region" description="Acidic residues" evidence="1">
    <location>
        <begin position="42"/>
        <end position="52"/>
    </location>
</feature>
<dbReference type="InterPro" id="IPR038175">
    <property type="entry name" value="CBM21_dom_sf"/>
</dbReference>
<feature type="domain" description="CBM21" evidence="3">
    <location>
        <begin position="119"/>
        <end position="229"/>
    </location>
</feature>
<keyword evidence="2" id="KW-1133">Transmembrane helix</keyword>
<feature type="compositionally biased region" description="Basic and acidic residues" evidence="1">
    <location>
        <begin position="1150"/>
        <end position="1160"/>
    </location>
</feature>
<keyword evidence="2" id="KW-0812">Transmembrane</keyword>
<dbReference type="Gene3D" id="2.60.40.2440">
    <property type="entry name" value="Carbohydrate binding type-21 domain"/>
    <property type="match status" value="1"/>
</dbReference>
<feature type="compositionally biased region" description="Gly residues" evidence="1">
    <location>
        <begin position="600"/>
        <end position="609"/>
    </location>
</feature>
<feature type="region of interest" description="Disordered" evidence="1">
    <location>
        <begin position="1209"/>
        <end position="1235"/>
    </location>
</feature>
<feature type="region of interest" description="Disordered" evidence="1">
    <location>
        <begin position="240"/>
        <end position="285"/>
    </location>
</feature>
<reference evidence="4" key="1">
    <citation type="submission" date="2025-08" db="UniProtKB">
        <authorList>
            <consortium name="Ensembl"/>
        </authorList>
    </citation>
    <scope>IDENTIFICATION</scope>
</reference>
<feature type="compositionally biased region" description="Basic and acidic residues" evidence="1">
    <location>
        <begin position="261"/>
        <end position="273"/>
    </location>
</feature>
<evidence type="ECO:0000313" key="4">
    <source>
        <dbReference type="Ensembl" id="ENSFHEP00000021190.1"/>
    </source>
</evidence>
<feature type="region of interest" description="Disordered" evidence="1">
    <location>
        <begin position="848"/>
        <end position="912"/>
    </location>
</feature>
<organism evidence="4 5">
    <name type="scientific">Fundulus heteroclitus</name>
    <name type="common">Killifish</name>
    <name type="synonym">Mummichog</name>
    <dbReference type="NCBI Taxonomy" id="8078"/>
    <lineage>
        <taxon>Eukaryota</taxon>
        <taxon>Metazoa</taxon>
        <taxon>Chordata</taxon>
        <taxon>Craniata</taxon>
        <taxon>Vertebrata</taxon>
        <taxon>Euteleostomi</taxon>
        <taxon>Actinopterygii</taxon>
        <taxon>Neopterygii</taxon>
        <taxon>Teleostei</taxon>
        <taxon>Neoteleostei</taxon>
        <taxon>Acanthomorphata</taxon>
        <taxon>Ovalentaria</taxon>
        <taxon>Atherinomorphae</taxon>
        <taxon>Cyprinodontiformes</taxon>
        <taxon>Fundulidae</taxon>
        <taxon>Fundulus</taxon>
    </lineage>
</organism>
<dbReference type="STRING" id="8078.ENSFHEP00000021190"/>
<evidence type="ECO:0000259" key="3">
    <source>
        <dbReference type="PROSITE" id="PS51159"/>
    </source>
</evidence>
<accession>A0A3Q2TW49</accession>
<feature type="region of interest" description="Disordered" evidence="1">
    <location>
        <begin position="954"/>
        <end position="1004"/>
    </location>
</feature>
<dbReference type="GO" id="GO:0008157">
    <property type="term" value="F:protein phosphatase 1 binding"/>
    <property type="evidence" value="ECO:0007669"/>
    <property type="project" value="TreeGrafter"/>
</dbReference>
<name>A0A3Q2TW49_FUNHE</name>
<feature type="compositionally biased region" description="Basic and acidic residues" evidence="1">
    <location>
        <begin position="954"/>
        <end position="967"/>
    </location>
</feature>
<dbReference type="Ensembl" id="ENSFHET00000016132.1">
    <property type="protein sequence ID" value="ENSFHEP00000021190.1"/>
    <property type="gene ID" value="ENSFHEG00000023411.1"/>
</dbReference>
<proteinExistence type="predicted"/>
<feature type="region of interest" description="Disordered" evidence="1">
    <location>
        <begin position="1"/>
        <end position="57"/>
    </location>
</feature>
<feature type="compositionally biased region" description="Basic and acidic residues" evidence="1">
    <location>
        <begin position="1025"/>
        <end position="1037"/>
    </location>
</feature>
<dbReference type="GeneTree" id="ENSGT00940000157682"/>
<feature type="compositionally biased region" description="Basic and acidic residues" evidence="1">
    <location>
        <begin position="10"/>
        <end position="24"/>
    </location>
</feature>
<feature type="region of interest" description="Disordered" evidence="1">
    <location>
        <begin position="1019"/>
        <end position="1052"/>
    </location>
</feature>
<dbReference type="CDD" id="cd22255">
    <property type="entry name" value="PBD_PPP1R3A"/>
    <property type="match status" value="1"/>
</dbReference>
<feature type="region of interest" description="Disordered" evidence="1">
    <location>
        <begin position="413"/>
        <end position="446"/>
    </location>
</feature>
<dbReference type="GO" id="GO:0000164">
    <property type="term" value="C:protein phosphatase type 1 complex"/>
    <property type="evidence" value="ECO:0007669"/>
    <property type="project" value="TreeGrafter"/>
</dbReference>
<feature type="region of interest" description="Disordered" evidence="1">
    <location>
        <begin position="1143"/>
        <end position="1194"/>
    </location>
</feature>
<feature type="compositionally biased region" description="Polar residues" evidence="1">
    <location>
        <begin position="639"/>
        <end position="660"/>
    </location>
</feature>
<feature type="compositionally biased region" description="Basic and acidic residues" evidence="1">
    <location>
        <begin position="863"/>
        <end position="885"/>
    </location>
</feature>
<dbReference type="InterPro" id="IPR005036">
    <property type="entry name" value="CBM21_dom"/>
</dbReference>
<evidence type="ECO:0000256" key="1">
    <source>
        <dbReference type="SAM" id="MobiDB-lite"/>
    </source>
</evidence>
<feature type="compositionally biased region" description="Polar residues" evidence="1">
    <location>
        <begin position="555"/>
        <end position="564"/>
    </location>
</feature>
<feature type="compositionally biased region" description="Basic and acidic residues" evidence="1">
    <location>
        <begin position="481"/>
        <end position="497"/>
    </location>
</feature>
<dbReference type="PROSITE" id="PS51159">
    <property type="entry name" value="CBM21"/>
    <property type="match status" value="1"/>
</dbReference>
<keyword evidence="2" id="KW-0472">Membrane</keyword>
<dbReference type="GO" id="GO:0005979">
    <property type="term" value="P:regulation of glycogen biosynthetic process"/>
    <property type="evidence" value="ECO:0007669"/>
    <property type="project" value="TreeGrafter"/>
</dbReference>
<protein>
    <submittedName>
        <fullName evidence="4">Protein phosphatase 1 regulatory subunit 3A</fullName>
    </submittedName>
</protein>
<evidence type="ECO:0000313" key="5">
    <source>
        <dbReference type="Proteomes" id="UP000265000"/>
    </source>
</evidence>
<dbReference type="Proteomes" id="UP000265000">
    <property type="component" value="Unplaced"/>
</dbReference>
<dbReference type="GO" id="GO:2001069">
    <property type="term" value="F:glycogen binding"/>
    <property type="evidence" value="ECO:0007669"/>
    <property type="project" value="TreeGrafter"/>
</dbReference>
<dbReference type="PANTHER" id="PTHR12307">
    <property type="entry name" value="PROTEIN PHOSPHATASE 1 REGULATORY SUBUNIT"/>
    <property type="match status" value="1"/>
</dbReference>
<reference evidence="4" key="2">
    <citation type="submission" date="2025-09" db="UniProtKB">
        <authorList>
            <consortium name="Ensembl"/>
        </authorList>
    </citation>
    <scope>IDENTIFICATION</scope>
</reference>
<feature type="compositionally biased region" description="Polar residues" evidence="1">
    <location>
        <begin position="617"/>
        <end position="632"/>
    </location>
</feature>
<dbReference type="InterPro" id="IPR050782">
    <property type="entry name" value="PP1_regulatory_subunit_3"/>
</dbReference>
<evidence type="ECO:0000256" key="2">
    <source>
        <dbReference type="SAM" id="Phobius"/>
    </source>
</evidence>
<feature type="region of interest" description="Disordered" evidence="1">
    <location>
        <begin position="479"/>
        <end position="502"/>
    </location>
</feature>
<dbReference type="Pfam" id="PF03370">
    <property type="entry name" value="CBM_21"/>
    <property type="match status" value="1"/>
</dbReference>
<feature type="transmembrane region" description="Helical" evidence="2">
    <location>
        <begin position="1287"/>
        <end position="1317"/>
    </location>
</feature>
<sequence>MEALDVQPSGEERAMTEGEESERNGEEDEGDVEASSPAVSSTEEETDEDSEPEPPPVIRRKVSFADAFGLNLVSVKEFDNAEATETEPGWSDGRKATQTAEEIYLSCLFTVPSSAEELDQRLSGQMVELESIELLPGTTTIRGILRVVNLCYSKSVYARVTLDRWSSYFDLLAEYIPGSSDRKTDRFTFRYTVVPPFEKEGTRVEFCLRYETPMGTFWANNKGMNYVVFCRQRAQAKEHVTPAEEESSGFKGKRSCLKANRNGDTDDKTKESAHTNTAAADTEAAHKVEKTWGETTSLQHEDQKPWVESVKSRRRAIRLARVQDYLCQRAQQQPKAFPHESGCGQKVSQRVSAAQGDSASYLYKSRKMQLSESPQVLTYHQIPLLTLDWSSQTPEQPGTADVDHVLTERAKMTLSKESKESTPPLNDMWESLPNTTHDSNTKEASESDAWQVFLNGPGCRHQSDVPESEWLQTAASVLPSNDKEPQIRDSEETREFQEGADTPTTLQTLAVCQLLSEPCETLLAPVALSAKDDQRAETCVSGAGDDNAATRDASQRSQTKSVTDTPEEFNLERAPPLSTDSADSPAERHRHKDRERDGKGVIGTAGSGEGEPFTLHTPDSVTSPGESKTTDMTGMPETPNASNVDTISPDASQEGRLSSSGEREVTGTAHNAVDDILAFRETIRDEKGDRDSYVFSASRQGEEEEEITMNYAAKKVPAEGKTFRPQECKECNIPLRYADKIQHEEFRQSPNREINENETTANTATKDKYGFETMQRCEKNLEINSNISIDVKKEDPLNNQMMAVINKEVRAVGTQSKETQEVTDEGSKLIKIVDEVQLTNEDRSSMLHMEENKTQSSPVQVNEKLHVEKREDLPLTQIEQRDEQQSRTGQQEMSFERKVTEQEETSSSTVLSPTVDTLEVCQTSTDTQIARQTDRYGLNPLEVVEVKLTDTWQDSERQKRDSSRDINPEEVMAKGNGAQRDTSAGHRSKTSRGTKLDQSQDDEKVCVRKQKIEAMRELMGNPEGPRGENKNAWKEQESSTEVKCSPHAEYKKPAERTKDPIMVGNSAALEATQSELEQMFIERFGDNLVCSIWEEVFAREVRPFTWHTNAVGDTKSARTDLSQDCCPIYEKNSVDSGASLLAEFPDDSAGEVRRGREHTTVTEGNECSPKDRRQPLTMAEHSDSPPQLHTGLDSIGHLSPILHREETMFEPAQSPGPPKDQENSSQIKARSVPRPEKDFEIENFDRSPQLSSKHRRSSEKLNESDALLWWTVLYTISHITRLLICSLLVGGFFVVVFLYDFPAFFALYIFSMSWWIFKWKRHRMITGSKATE</sequence>
<dbReference type="PANTHER" id="PTHR12307:SF2">
    <property type="entry name" value="PROTEIN PHOSPHATASE 1 REGULATORY SUBUNIT 3A"/>
    <property type="match status" value="1"/>
</dbReference>